<feature type="domain" description="DUF7144" evidence="2">
    <location>
        <begin position="24"/>
        <end position="134"/>
    </location>
</feature>
<keyword evidence="4" id="KW-1185">Reference proteome</keyword>
<accession>A0A2W2B839</accession>
<reference evidence="3 4" key="1">
    <citation type="submission" date="2018-01" db="EMBL/GenBank/DDBJ databases">
        <title>Draft genome sequence of Jiangella sp. GTF31.</title>
        <authorList>
            <person name="Sahin N."/>
            <person name="Ay H."/>
            <person name="Saygin H."/>
        </authorList>
    </citation>
    <scope>NUCLEOTIDE SEQUENCE [LARGE SCALE GENOMIC DNA]</scope>
    <source>
        <strain evidence="3 4">GTF31</strain>
    </source>
</reference>
<dbReference type="Proteomes" id="UP000248764">
    <property type="component" value="Unassembled WGS sequence"/>
</dbReference>
<dbReference type="EMBL" id="POTW01000061">
    <property type="protein sequence ID" value="PZF81290.1"/>
    <property type="molecule type" value="Genomic_DNA"/>
</dbReference>
<protein>
    <recommendedName>
        <fullName evidence="2">DUF7144 domain-containing protein</fullName>
    </recommendedName>
</protein>
<keyword evidence="1" id="KW-1133">Transmembrane helix</keyword>
<feature type="transmembrane region" description="Helical" evidence="1">
    <location>
        <begin position="116"/>
        <end position="133"/>
    </location>
</feature>
<evidence type="ECO:0000313" key="3">
    <source>
        <dbReference type="EMBL" id="PZF81290.1"/>
    </source>
</evidence>
<keyword evidence="1" id="KW-0812">Transmembrane</keyword>
<evidence type="ECO:0000259" key="2">
    <source>
        <dbReference type="Pfam" id="PF23636"/>
    </source>
</evidence>
<feature type="transmembrane region" description="Helical" evidence="1">
    <location>
        <begin position="91"/>
        <end position="110"/>
    </location>
</feature>
<organism evidence="3 4">
    <name type="scientific">Jiangella anatolica</name>
    <dbReference type="NCBI Taxonomy" id="2670374"/>
    <lineage>
        <taxon>Bacteria</taxon>
        <taxon>Bacillati</taxon>
        <taxon>Actinomycetota</taxon>
        <taxon>Actinomycetes</taxon>
        <taxon>Jiangellales</taxon>
        <taxon>Jiangellaceae</taxon>
        <taxon>Jiangella</taxon>
    </lineage>
</organism>
<keyword evidence="1" id="KW-0472">Membrane</keyword>
<feature type="transmembrane region" description="Helical" evidence="1">
    <location>
        <begin position="21"/>
        <end position="47"/>
    </location>
</feature>
<gene>
    <name evidence="3" type="ORF">C1I92_21755</name>
</gene>
<sequence>MTDFRTAPTDTSRPEPSGWAMGGVVFAATMMIMIGVFQALEGLAAIIDDDFYVVLPNYTFDLDVTAWGWVHLIVGVLIAVAGFYLFTGSAVAGGVAIALAMVSAISNFFFIPYYPFWSLLIIALCVFVIWSVARSGILSRT</sequence>
<proteinExistence type="predicted"/>
<feature type="transmembrane region" description="Helical" evidence="1">
    <location>
        <begin position="67"/>
        <end position="86"/>
    </location>
</feature>
<dbReference type="RefSeq" id="WP_111256749.1">
    <property type="nucleotide sequence ID" value="NZ_POTW01000061.1"/>
</dbReference>
<evidence type="ECO:0000256" key="1">
    <source>
        <dbReference type="SAM" id="Phobius"/>
    </source>
</evidence>
<name>A0A2W2B839_9ACTN</name>
<dbReference type="AlphaFoldDB" id="A0A2W2B839"/>
<dbReference type="Pfam" id="PF23636">
    <property type="entry name" value="DUF7144"/>
    <property type="match status" value="1"/>
</dbReference>
<comment type="caution">
    <text evidence="3">The sequence shown here is derived from an EMBL/GenBank/DDBJ whole genome shotgun (WGS) entry which is preliminary data.</text>
</comment>
<dbReference type="InterPro" id="IPR055568">
    <property type="entry name" value="DUF7144"/>
</dbReference>
<evidence type="ECO:0000313" key="4">
    <source>
        <dbReference type="Proteomes" id="UP000248764"/>
    </source>
</evidence>